<evidence type="ECO:0000256" key="9">
    <source>
        <dbReference type="PIRNR" id="PIRNR001332"/>
    </source>
</evidence>
<keyword evidence="6 9" id="KW-0210">Decarboxylase</keyword>
<protein>
    <recommendedName>
        <fullName evidence="5 9">Alpha-acetolactate decarboxylase</fullName>
        <ecNumber evidence="4 9">4.1.1.5</ecNumber>
    </recommendedName>
</protein>
<evidence type="ECO:0000313" key="11">
    <source>
        <dbReference type="Proteomes" id="UP000256923"/>
    </source>
</evidence>
<dbReference type="Pfam" id="PF03306">
    <property type="entry name" value="AAL_decarboxy"/>
    <property type="match status" value="1"/>
</dbReference>
<dbReference type="PANTHER" id="PTHR35524">
    <property type="entry name" value="ALPHA-ACETOLACTATE DECARBOXYLASE"/>
    <property type="match status" value="1"/>
</dbReference>
<dbReference type="AlphaFoldDB" id="A0A1Q1JXL0"/>
<proteinExistence type="inferred from homology"/>
<dbReference type="NCBIfam" id="TIGR01252">
    <property type="entry name" value="acetolac_decarb"/>
    <property type="match status" value="1"/>
</dbReference>
<dbReference type="InterPro" id="IPR005128">
    <property type="entry name" value="Acetolactate_a_deCO2ase"/>
</dbReference>
<dbReference type="CDD" id="cd17299">
    <property type="entry name" value="acetolactate_decarboxylase"/>
    <property type="match status" value="1"/>
</dbReference>
<evidence type="ECO:0000256" key="8">
    <source>
        <dbReference type="ARBA" id="ARBA00023239"/>
    </source>
</evidence>
<evidence type="ECO:0000256" key="1">
    <source>
        <dbReference type="ARBA" id="ARBA00001784"/>
    </source>
</evidence>
<dbReference type="GO" id="GO:0047605">
    <property type="term" value="F:acetolactate decarboxylase activity"/>
    <property type="evidence" value="ECO:0007669"/>
    <property type="project" value="UniProtKB-UniRule"/>
</dbReference>
<dbReference type="Proteomes" id="UP000256923">
    <property type="component" value="Chromosome 2"/>
</dbReference>
<dbReference type="SUPFAM" id="SSF117856">
    <property type="entry name" value="AF0104/ALDC/Ptd012-like"/>
    <property type="match status" value="1"/>
</dbReference>
<keyword evidence="7 9" id="KW-0005">Acetoin biosynthesis</keyword>
<evidence type="ECO:0000313" key="10">
    <source>
        <dbReference type="EMBL" id="AZS26541.1"/>
    </source>
</evidence>
<comment type="catalytic activity">
    <reaction evidence="1 9">
        <text>(2S)-2-acetolactate + H(+) = (R)-acetoin + CO2</text>
        <dbReference type="Rhea" id="RHEA:21580"/>
        <dbReference type="ChEBI" id="CHEBI:15378"/>
        <dbReference type="ChEBI" id="CHEBI:15686"/>
        <dbReference type="ChEBI" id="CHEBI:16526"/>
        <dbReference type="ChEBI" id="CHEBI:58476"/>
        <dbReference type="EC" id="4.1.1.5"/>
    </reaction>
</comment>
<dbReference type="PIRSF" id="PIRSF001332">
    <property type="entry name" value="Acetolac_decarb"/>
    <property type="match status" value="1"/>
</dbReference>
<dbReference type="RefSeq" id="WP_069212237.1">
    <property type="nucleotide sequence ID" value="NZ_CP022100.1"/>
</dbReference>
<evidence type="ECO:0000256" key="6">
    <source>
        <dbReference type="ARBA" id="ARBA00022793"/>
    </source>
</evidence>
<comment type="pathway">
    <text evidence="2 9">Polyol metabolism; (R,R)-butane-2,3-diol biosynthesis; (R,R)-butane-2,3-diol from pyruvate: step 2/3.</text>
</comment>
<evidence type="ECO:0000256" key="4">
    <source>
        <dbReference type="ARBA" id="ARBA00013204"/>
    </source>
</evidence>
<comment type="similarity">
    <text evidence="3 9">Belongs to the alpha-acetolactate decarboxylase family.</text>
</comment>
<dbReference type="GO" id="GO:0045151">
    <property type="term" value="P:acetoin biosynthetic process"/>
    <property type="evidence" value="ECO:0007669"/>
    <property type="project" value="UniProtKB-UniRule"/>
</dbReference>
<gene>
    <name evidence="10" type="primary">budA</name>
    <name evidence="10" type="ORF">DYL72_16155</name>
</gene>
<accession>A0A1Q1JXL0</accession>
<name>A0A1Q1JXL0_VIBAN</name>
<evidence type="ECO:0000256" key="3">
    <source>
        <dbReference type="ARBA" id="ARBA00007106"/>
    </source>
</evidence>
<dbReference type="PANTHER" id="PTHR35524:SF1">
    <property type="entry name" value="ALPHA-ACETOLACTATE DECARBOXYLASE"/>
    <property type="match status" value="1"/>
</dbReference>
<evidence type="ECO:0000256" key="2">
    <source>
        <dbReference type="ARBA" id="ARBA00005170"/>
    </source>
</evidence>
<dbReference type="UniPathway" id="UPA00626">
    <property type="reaction ID" value="UER00678"/>
</dbReference>
<evidence type="ECO:0000256" key="5">
    <source>
        <dbReference type="ARBA" id="ARBA00020164"/>
    </source>
</evidence>
<dbReference type="Gene3D" id="3.30.1330.80">
    <property type="entry name" value="Hypothetical protein, similar to alpha- acetolactate decarboxylase, domain 2"/>
    <property type="match status" value="2"/>
</dbReference>
<evidence type="ECO:0000256" key="7">
    <source>
        <dbReference type="ARBA" id="ARBA00023061"/>
    </source>
</evidence>
<organism evidence="10 11">
    <name type="scientific">Vibrio anguillarum</name>
    <name type="common">Listonella anguillarum</name>
    <dbReference type="NCBI Taxonomy" id="55601"/>
    <lineage>
        <taxon>Bacteria</taxon>
        <taxon>Pseudomonadati</taxon>
        <taxon>Pseudomonadota</taxon>
        <taxon>Gammaproteobacteria</taxon>
        <taxon>Vibrionales</taxon>
        <taxon>Vibrionaceae</taxon>
        <taxon>Vibrio</taxon>
    </lineage>
</organism>
<dbReference type="EMBL" id="CP034673">
    <property type="protein sequence ID" value="AZS26541.1"/>
    <property type="molecule type" value="Genomic_DNA"/>
</dbReference>
<dbReference type="EC" id="4.1.1.5" evidence="4 9"/>
<keyword evidence="8 9" id="KW-0456">Lyase</keyword>
<reference evidence="10 11" key="1">
    <citation type="submission" date="2018-12" db="EMBL/GenBank/DDBJ databases">
        <title>Characterization and Draft Genome of Vibrio anguillarum J360 Marine Pathogen Isolated from an Outbreak in Lumpfish (Cyclopterus lumpus).</title>
        <authorList>
            <person name="Vasquez J.I."/>
            <person name="Cao T."/>
            <person name="Chakraborty S."/>
            <person name="Gnanagobal H."/>
            <person name="Wescot J."/>
            <person name="Boyce D."/>
            <person name="Santander J."/>
        </authorList>
    </citation>
    <scope>NUCLEOTIDE SEQUENCE [LARGE SCALE GENOMIC DNA]</scope>
    <source>
        <strain evidence="10 11">J360</strain>
    </source>
</reference>
<sequence>MVILMRGFYTPLCACSLDVAKEFAEYHHVTGDGEIYQTSLMSALIAGVYEGATTVEQLLQHGDFGLGTFNQLDGELIAFDKEVFQLKADGSANPAHLAQQTPFAVMTFFTPDVEVPITSKMSRADVHHLIDELVPSDNIFCAVRIDGLYQFVRTRTVPRQTRPFRPMLDVVKEQPTFNFTFKQGVIAGFRSPQYTTGINVPGYHEHFITEDRKGGGHIQDYSISSGFLQIGKVSRLVIDTPTSLDFLKANLAPNDIRTAIEKAEK</sequence>